<evidence type="ECO:0000313" key="2">
    <source>
        <dbReference type="Proteomes" id="UP000239735"/>
    </source>
</evidence>
<proteinExistence type="predicted"/>
<name>A0A2N9LPV5_9BACT</name>
<reference evidence="2" key="1">
    <citation type="submission" date="2018-02" db="EMBL/GenBank/DDBJ databases">
        <authorList>
            <person name="Hausmann B."/>
        </authorList>
    </citation>
    <scope>NUCLEOTIDE SEQUENCE [LARGE SCALE GENOMIC DNA]</scope>
    <source>
        <strain evidence="2">Peat soil MAG SbA5</strain>
    </source>
</reference>
<organism evidence="1 2">
    <name type="scientific">Candidatus Sulfuritelmatomonas gaucii</name>
    <dbReference type="NCBI Taxonomy" id="2043161"/>
    <lineage>
        <taxon>Bacteria</taxon>
        <taxon>Pseudomonadati</taxon>
        <taxon>Acidobacteriota</taxon>
        <taxon>Terriglobia</taxon>
        <taxon>Terriglobales</taxon>
        <taxon>Acidobacteriaceae</taxon>
        <taxon>Candidatus Sulfuritelmatomonas</taxon>
    </lineage>
</organism>
<evidence type="ECO:0000313" key="1">
    <source>
        <dbReference type="EMBL" id="SPE25282.1"/>
    </source>
</evidence>
<gene>
    <name evidence="1" type="ORF">SBA5_490058</name>
</gene>
<dbReference type="EMBL" id="OKRB01000107">
    <property type="protein sequence ID" value="SPE25282.1"/>
    <property type="molecule type" value="Genomic_DNA"/>
</dbReference>
<sequence length="58" mass="6448">MEQEPGNPSTFASPTLGAMINKYGVGAFQKCFTRSISEVRNRSSRRVLSPKVWTSSRV</sequence>
<dbReference type="Proteomes" id="UP000239735">
    <property type="component" value="Unassembled WGS sequence"/>
</dbReference>
<dbReference type="AlphaFoldDB" id="A0A2N9LPV5"/>
<accession>A0A2N9LPV5</accession>
<protein>
    <submittedName>
        <fullName evidence="1">Uncharacterized protein</fullName>
    </submittedName>
</protein>